<dbReference type="Gene3D" id="1.20.910.10">
    <property type="entry name" value="Heme oxygenase-like"/>
    <property type="match status" value="1"/>
</dbReference>
<feature type="non-terminal residue" evidence="2">
    <location>
        <position position="234"/>
    </location>
</feature>
<dbReference type="InParanoid" id="A0A066VS02"/>
<evidence type="ECO:0000313" key="2">
    <source>
        <dbReference type="EMBL" id="KDN44261.1"/>
    </source>
</evidence>
<dbReference type="PANTHER" id="PTHR41813">
    <property type="entry name" value="REGULATOR PAB1642, PUTATIVE (AFU_ORTHOLOGUE AFUA_3G11955)-RELATED"/>
    <property type="match status" value="1"/>
</dbReference>
<feature type="domain" description="Thiaminase-2/PQQC" evidence="1">
    <location>
        <begin position="13"/>
        <end position="234"/>
    </location>
</feature>
<dbReference type="CDD" id="cd19357">
    <property type="entry name" value="TenA_E_At3g16990-like"/>
    <property type="match status" value="1"/>
</dbReference>
<dbReference type="GeneID" id="25262057"/>
<dbReference type="Pfam" id="PF03070">
    <property type="entry name" value="TENA_THI-4"/>
    <property type="match status" value="1"/>
</dbReference>
<dbReference type="HOGENOM" id="CLU_055855_0_1_1"/>
<evidence type="ECO:0000259" key="1">
    <source>
        <dbReference type="Pfam" id="PF03070"/>
    </source>
</evidence>
<dbReference type="EMBL" id="JMSN01000053">
    <property type="protein sequence ID" value="KDN44261.1"/>
    <property type="molecule type" value="Genomic_DNA"/>
</dbReference>
<protein>
    <submittedName>
        <fullName evidence="2">Heme oxygenase-like protein</fullName>
    </submittedName>
</protein>
<proteinExistence type="predicted"/>
<dbReference type="InterPro" id="IPR053261">
    <property type="entry name" value="Polyketide-peptide_reg"/>
</dbReference>
<dbReference type="InterPro" id="IPR004305">
    <property type="entry name" value="Thiaminase-2/PQQC"/>
</dbReference>
<dbReference type="AlphaFoldDB" id="A0A066VS02"/>
<gene>
    <name evidence="2" type="ORF">K437DRAFT_208490</name>
</gene>
<comment type="caution">
    <text evidence="2">The sequence shown here is derived from an EMBL/GenBank/DDBJ whole genome shotgun (WGS) entry which is preliminary data.</text>
</comment>
<organism evidence="2 3">
    <name type="scientific">Tilletiaria anomala (strain ATCC 24038 / CBS 436.72 / UBC 951)</name>
    <dbReference type="NCBI Taxonomy" id="1037660"/>
    <lineage>
        <taxon>Eukaryota</taxon>
        <taxon>Fungi</taxon>
        <taxon>Dikarya</taxon>
        <taxon>Basidiomycota</taxon>
        <taxon>Ustilaginomycotina</taxon>
        <taxon>Exobasidiomycetes</taxon>
        <taxon>Georgefischeriales</taxon>
        <taxon>Tilletiariaceae</taxon>
        <taxon>Tilletiaria</taxon>
    </lineage>
</organism>
<evidence type="ECO:0000313" key="3">
    <source>
        <dbReference type="Proteomes" id="UP000027361"/>
    </source>
</evidence>
<dbReference type="STRING" id="1037660.A0A066VS02"/>
<dbReference type="PANTHER" id="PTHR41813:SF2">
    <property type="entry name" value="REGULATOR PAB1642, PUTATIVE (AFU_ORTHOLOGUE AFUA_3G11955)-RELATED"/>
    <property type="match status" value="1"/>
</dbReference>
<dbReference type="OMA" id="IPNWTSE"/>
<sequence>ITEHLLLQHTASFKRATQHAFLRAAGSGELPALALEAWLRQDRLYASIGYVRLLGLMLARMPVSDEAPGTAKSQRAARVRKLLAAALSNIDREINFFEQTAADFGLSLKAENTDELLGPYAPVTKAYIDWIVHIATTGSFEEQLILLWAMEELYLTAWTCALSQAPWSSIVDPSARPNTALRHFIENWTSREFVAFVQEIRELTDEFCTDAQGARLASYEEVWRQTLWYEERFW</sequence>
<dbReference type="SUPFAM" id="SSF48613">
    <property type="entry name" value="Heme oxygenase-like"/>
    <property type="match status" value="1"/>
</dbReference>
<dbReference type="OrthoDB" id="37730at2759"/>
<dbReference type="InterPro" id="IPR016084">
    <property type="entry name" value="Haem_Oase-like_multi-hlx"/>
</dbReference>
<keyword evidence="3" id="KW-1185">Reference proteome</keyword>
<dbReference type="RefSeq" id="XP_013242712.1">
    <property type="nucleotide sequence ID" value="XM_013387258.1"/>
</dbReference>
<dbReference type="GO" id="GO:0006772">
    <property type="term" value="P:thiamine metabolic process"/>
    <property type="evidence" value="ECO:0007669"/>
    <property type="project" value="UniProtKB-ARBA"/>
</dbReference>
<dbReference type="Proteomes" id="UP000027361">
    <property type="component" value="Unassembled WGS sequence"/>
</dbReference>
<feature type="non-terminal residue" evidence="2">
    <location>
        <position position="1"/>
    </location>
</feature>
<name>A0A066VS02_TILAU</name>
<accession>A0A066VS02</accession>
<reference evidence="2 3" key="1">
    <citation type="submission" date="2014-05" db="EMBL/GenBank/DDBJ databases">
        <title>Draft genome sequence of a rare smut relative, Tilletiaria anomala UBC 951.</title>
        <authorList>
            <consortium name="DOE Joint Genome Institute"/>
            <person name="Toome M."/>
            <person name="Kuo A."/>
            <person name="Henrissat B."/>
            <person name="Lipzen A."/>
            <person name="Tritt A."/>
            <person name="Yoshinaga Y."/>
            <person name="Zane M."/>
            <person name="Barry K."/>
            <person name="Grigoriev I.V."/>
            <person name="Spatafora J.W."/>
            <person name="Aimea M.C."/>
        </authorList>
    </citation>
    <scope>NUCLEOTIDE SEQUENCE [LARGE SCALE GENOMIC DNA]</scope>
    <source>
        <strain evidence="2 3">UBC 951</strain>
    </source>
</reference>